<dbReference type="AlphaFoldDB" id="A0A822BY81"/>
<comment type="caution">
    <text evidence="1">The sequence shown here is derived from an EMBL/GenBank/DDBJ whole genome shotgun (WGS) entry which is preliminary data.</text>
</comment>
<evidence type="ECO:0000313" key="1">
    <source>
        <dbReference type="EMBL" id="CAF5038582.1"/>
    </source>
</evidence>
<evidence type="ECO:0000313" key="2">
    <source>
        <dbReference type="Proteomes" id="UP000663848"/>
    </source>
</evidence>
<sequence length="98" mass="11038">MADGSSTFNILGTTEIFIEFEKLCTSIIAGVVDTLCADCLLGMDYINKYYVNLNNKETQVQVHIQDIIVDLPMENTMKTINVPGRANAFTYFHPNQEK</sequence>
<proteinExistence type="predicted"/>
<accession>A0A822BY81</accession>
<feature type="non-terminal residue" evidence="1">
    <location>
        <position position="98"/>
    </location>
</feature>
<dbReference type="Proteomes" id="UP000663848">
    <property type="component" value="Unassembled WGS sequence"/>
</dbReference>
<reference evidence="1" key="1">
    <citation type="submission" date="2021-02" db="EMBL/GenBank/DDBJ databases">
        <authorList>
            <person name="Nowell W R."/>
        </authorList>
    </citation>
    <scope>NUCLEOTIDE SEQUENCE</scope>
</reference>
<dbReference type="EMBL" id="CAJOBR010046039">
    <property type="protein sequence ID" value="CAF5038582.1"/>
    <property type="molecule type" value="Genomic_DNA"/>
</dbReference>
<gene>
    <name evidence="1" type="ORF">QYT958_LOCUS41211</name>
</gene>
<protein>
    <submittedName>
        <fullName evidence="1">Uncharacterized protein</fullName>
    </submittedName>
</protein>
<name>A0A822BY81_9BILA</name>
<organism evidence="1 2">
    <name type="scientific">Rotaria socialis</name>
    <dbReference type="NCBI Taxonomy" id="392032"/>
    <lineage>
        <taxon>Eukaryota</taxon>
        <taxon>Metazoa</taxon>
        <taxon>Spiralia</taxon>
        <taxon>Gnathifera</taxon>
        <taxon>Rotifera</taxon>
        <taxon>Eurotatoria</taxon>
        <taxon>Bdelloidea</taxon>
        <taxon>Philodinida</taxon>
        <taxon>Philodinidae</taxon>
        <taxon>Rotaria</taxon>
    </lineage>
</organism>